<dbReference type="AlphaFoldDB" id="A0A1E5G5T9"/>
<dbReference type="Gene3D" id="3.40.50.300">
    <property type="entry name" value="P-loop containing nucleotide triphosphate hydrolases"/>
    <property type="match status" value="3"/>
</dbReference>
<feature type="domain" description="UvrD-like helicase ATP-binding" evidence="6">
    <location>
        <begin position="211"/>
        <end position="639"/>
    </location>
</feature>
<evidence type="ECO:0000313" key="8">
    <source>
        <dbReference type="Proteomes" id="UP000094296"/>
    </source>
</evidence>
<dbReference type="NCBIfam" id="NF041464">
    <property type="entry name" value="HelD_BACSU"/>
    <property type="match status" value="2"/>
</dbReference>
<dbReference type="GO" id="GO:0043138">
    <property type="term" value="F:3'-5' DNA helicase activity"/>
    <property type="evidence" value="ECO:0007669"/>
    <property type="project" value="TreeGrafter"/>
</dbReference>
<dbReference type="GO" id="GO:0005829">
    <property type="term" value="C:cytosol"/>
    <property type="evidence" value="ECO:0007669"/>
    <property type="project" value="TreeGrafter"/>
</dbReference>
<dbReference type="Proteomes" id="UP000094296">
    <property type="component" value="Unassembled WGS sequence"/>
</dbReference>
<dbReference type="EMBL" id="MIJE01000001">
    <property type="protein sequence ID" value="OEF98134.1"/>
    <property type="molecule type" value="Genomic_DNA"/>
</dbReference>
<dbReference type="PANTHER" id="PTHR11070">
    <property type="entry name" value="UVRD / RECB / PCRA DNA HELICASE FAMILY MEMBER"/>
    <property type="match status" value="1"/>
</dbReference>
<dbReference type="InterPro" id="IPR027417">
    <property type="entry name" value="P-loop_NTPase"/>
</dbReference>
<sequence length="801" mass="93809">MILDKDWKLDQERLNRITEKIQERIAELEPEVADLQNQTGEIRKKFWEEVTVNTSTDEDFGETYYSIKQQEALLSERERSYQLRLQQWKSMKRLLQSPYFGRIDFREDGMRSNEQVYIGVSSLVDTDFLNFLIYDWRTPIASLYYDHSPGDAYYDTPGGRITGTMELKRQYQISDGKLQNVIDTSVTIGDELLQQVLGKSAGSQMKSIVASIQKEQNTIIRDDKSHMLIVQGVAGSGKTSVALQRVAYMLYKHRERLKADQIVLFSPNPMFNSYVSTVLPELGEENMQQTTFQEYLEYEIDSTLRLEDQFDQIEYVLLEQSTLEYEARLRGIEYKASVAFLKAIQNYAVWLGKEGMRFNSIRFQNRDLITAKQMEAQFYSYDISISLANRVSRLQEWLLKELTLLERKERNKLWVQDELNYLDKEQLAVVFNELHKDKGVFDFAEQYEEIQEKLNNKRRRDEGDFDYAEREEELLLQMVVNKHFKPLKRCVKRMLFIDIDELYAQLFDNFEAYKLMTNETNVPELWSTICILTKEKLRRLELFYEDATPYLYLKELVEGIRTNTGVRHVFVDEGQDYSMFQYEFLKKLFPRARMTVLGDFNQAIFYQATELYEADSPLIQLYGESNTNLFRLLRSYRSTQEIVEFTKSLLHGGEDIIPIKRTGAKPVLSCADNRKELTVRMVKDIEALNSDGFASIAVITKTAAESREAFNLLTEQGCTSLRLITKQTPTFEKGTMVIPAYLAKGVEFDAVLIYDASSRMYHRESERKLFYTACTRAMHRLLLYATGKWTRFINTDSIDYT</sequence>
<evidence type="ECO:0000313" key="7">
    <source>
        <dbReference type="EMBL" id="OEF98134.1"/>
    </source>
</evidence>
<dbReference type="InterPro" id="IPR014016">
    <property type="entry name" value="UvrD-like_ATP-bd"/>
</dbReference>
<protein>
    <submittedName>
        <fullName evidence="7">Helicase</fullName>
    </submittedName>
</protein>
<evidence type="ECO:0000256" key="4">
    <source>
        <dbReference type="ARBA" id="ARBA00022840"/>
    </source>
</evidence>
<feature type="binding site" evidence="5">
    <location>
        <begin position="232"/>
        <end position="239"/>
    </location>
    <ligand>
        <name>ATP</name>
        <dbReference type="ChEBI" id="CHEBI:30616"/>
    </ligand>
</feature>
<evidence type="ECO:0000256" key="2">
    <source>
        <dbReference type="ARBA" id="ARBA00022801"/>
    </source>
</evidence>
<dbReference type="RefSeq" id="WP_069641626.1">
    <property type="nucleotide sequence ID" value="NZ_MIJE01000001.1"/>
</dbReference>
<dbReference type="GO" id="GO:0016787">
    <property type="term" value="F:hydrolase activity"/>
    <property type="evidence" value="ECO:0007669"/>
    <property type="project" value="UniProtKB-UniRule"/>
</dbReference>
<dbReference type="PANTHER" id="PTHR11070:SF17">
    <property type="entry name" value="DNA HELICASE IV"/>
    <property type="match status" value="1"/>
</dbReference>
<evidence type="ECO:0000259" key="6">
    <source>
        <dbReference type="PROSITE" id="PS51198"/>
    </source>
</evidence>
<comment type="caution">
    <text evidence="7">The sequence shown here is derived from an EMBL/GenBank/DDBJ whole genome shotgun (WGS) entry which is preliminary data.</text>
</comment>
<dbReference type="GO" id="GO:0005524">
    <property type="term" value="F:ATP binding"/>
    <property type="evidence" value="ECO:0007669"/>
    <property type="project" value="UniProtKB-UniRule"/>
</dbReference>
<proteinExistence type="predicted"/>
<dbReference type="InterPro" id="IPR027785">
    <property type="entry name" value="UvrD-like_helicase_C"/>
</dbReference>
<evidence type="ECO:0000256" key="5">
    <source>
        <dbReference type="PROSITE-ProRule" id="PRU00560"/>
    </source>
</evidence>
<accession>A0A1E5G5T9</accession>
<dbReference type="PROSITE" id="PS51198">
    <property type="entry name" value="UVRD_HELICASE_ATP_BIND"/>
    <property type="match status" value="1"/>
</dbReference>
<keyword evidence="4 5" id="KW-0067">ATP-binding</keyword>
<dbReference type="GO" id="GO:0000725">
    <property type="term" value="P:recombinational repair"/>
    <property type="evidence" value="ECO:0007669"/>
    <property type="project" value="TreeGrafter"/>
</dbReference>
<dbReference type="GO" id="GO:0003677">
    <property type="term" value="F:DNA binding"/>
    <property type="evidence" value="ECO:0007669"/>
    <property type="project" value="InterPro"/>
</dbReference>
<reference evidence="7 8" key="1">
    <citation type="submission" date="2016-09" db="EMBL/GenBank/DDBJ databases">
        <title>Draft genome sequence for the type strain of Desulfuribacillus alkaliarsenatis AHT28, an obligately anaerobic, sulfidogenic bacterium isolated from Russian soda lake sediments.</title>
        <authorList>
            <person name="Abin C.A."/>
            <person name="Hollibaugh J.T."/>
        </authorList>
    </citation>
    <scope>NUCLEOTIDE SEQUENCE [LARGE SCALE GENOMIC DNA]</scope>
    <source>
        <strain evidence="7 8">AHT28</strain>
    </source>
</reference>
<name>A0A1E5G5T9_9FIRM</name>
<dbReference type="InterPro" id="IPR048228">
    <property type="entry name" value="HelD_bacillota"/>
</dbReference>
<dbReference type="STRING" id="766136.BHF68_00120"/>
<keyword evidence="2 5" id="KW-0378">Hydrolase</keyword>
<dbReference type="SUPFAM" id="SSF52540">
    <property type="entry name" value="P-loop containing nucleoside triphosphate hydrolases"/>
    <property type="match status" value="1"/>
</dbReference>
<gene>
    <name evidence="7" type="ORF">BHF68_00120</name>
</gene>
<keyword evidence="8" id="KW-1185">Reference proteome</keyword>
<keyword evidence="1 5" id="KW-0547">Nucleotide-binding</keyword>
<evidence type="ECO:0000256" key="1">
    <source>
        <dbReference type="ARBA" id="ARBA00022741"/>
    </source>
</evidence>
<evidence type="ECO:0000256" key="3">
    <source>
        <dbReference type="ARBA" id="ARBA00022806"/>
    </source>
</evidence>
<dbReference type="Pfam" id="PF00580">
    <property type="entry name" value="UvrD-helicase"/>
    <property type="match status" value="1"/>
</dbReference>
<dbReference type="Pfam" id="PF13538">
    <property type="entry name" value="UvrD_C_2"/>
    <property type="match status" value="1"/>
</dbReference>
<keyword evidence="3 5" id="KW-0347">Helicase</keyword>
<dbReference type="InterPro" id="IPR000212">
    <property type="entry name" value="DNA_helicase_UvrD/REP"/>
</dbReference>
<organism evidence="7 8">
    <name type="scientific">Desulfuribacillus alkaliarsenatis</name>
    <dbReference type="NCBI Taxonomy" id="766136"/>
    <lineage>
        <taxon>Bacteria</taxon>
        <taxon>Bacillati</taxon>
        <taxon>Bacillota</taxon>
        <taxon>Desulfuribacillia</taxon>
        <taxon>Desulfuribacillales</taxon>
        <taxon>Desulfuribacillaceae</taxon>
        <taxon>Desulfuribacillus</taxon>
    </lineage>
</organism>